<dbReference type="GeneID" id="30997398"/>
<keyword evidence="6" id="KW-0967">Endosome</keyword>
<sequence length="246" mass="27991">MSVRKEHDRDAYTQLGKYLSERHSDQLSTQLSVFQSALINFASEHGEEITRNPEFRAKFTQMCQLVGVDPLELLIYSNASNKWTNVEKNDNFYVGLSVRIVEVCQQTRDVNGGLISMKELVSRVLENVNLKTSITENDILKALGLLDTLGNGYEIIRVNDHSWLKYASASSGGNNGNISNDQRKVHDLCGFMGGYVTYRLLRDNYGWDKLRCKSVIDDMIMNGFLWVDAQGPKGSFQYWEPSWISN</sequence>
<dbReference type="GO" id="GO:0000122">
    <property type="term" value="P:negative regulation of transcription by RNA polymerase II"/>
    <property type="evidence" value="ECO:0007669"/>
    <property type="project" value="EnsemblFungi"/>
</dbReference>
<dbReference type="Gene3D" id="6.10.140.180">
    <property type="match status" value="1"/>
</dbReference>
<evidence type="ECO:0000313" key="10">
    <source>
        <dbReference type="EMBL" id="ODV69547.1"/>
    </source>
</evidence>
<comment type="function">
    <text evidence="9">Component of the endosomal sorting complex required for transport II (ESCRT-II), which is required for multivesicular body (MVB) formation and sorting of endosomal cargo proteins into MVBs.</text>
</comment>
<evidence type="ECO:0000256" key="5">
    <source>
        <dbReference type="ARBA" id="ARBA00022490"/>
    </source>
</evidence>
<dbReference type="InterPro" id="IPR040608">
    <property type="entry name" value="Snf8/Vps36"/>
</dbReference>
<evidence type="ECO:0000256" key="4">
    <source>
        <dbReference type="ARBA" id="ARBA00022448"/>
    </source>
</evidence>
<dbReference type="FunFam" id="1.10.10.10:FF:000397">
    <property type="entry name" value="Vacuolar-sorting protein SNF8"/>
    <property type="match status" value="1"/>
</dbReference>
<keyword evidence="10" id="KW-0238">DNA-binding</keyword>
<comment type="subunit">
    <text evidence="9">Component of the endosomal sorting complex required for transport II (ESCRT-II).</text>
</comment>
<dbReference type="GO" id="GO:0016604">
    <property type="term" value="C:nuclear body"/>
    <property type="evidence" value="ECO:0007669"/>
    <property type="project" value="EnsemblFungi"/>
</dbReference>
<comment type="subcellular location">
    <subcellularLocation>
        <location evidence="2">Cytoplasm</location>
    </subcellularLocation>
    <subcellularLocation>
        <location evidence="1">Endosome membrane</location>
        <topology evidence="1">Peripheral membrane protein</topology>
    </subcellularLocation>
</comment>
<dbReference type="Proteomes" id="UP000095085">
    <property type="component" value="Unassembled WGS sequence"/>
</dbReference>
<evidence type="ECO:0000256" key="9">
    <source>
        <dbReference type="PIRNR" id="PIRNR017215"/>
    </source>
</evidence>
<dbReference type="InterPro" id="IPR016689">
    <property type="entry name" value="ESCRT-2_cplx_Snf8"/>
</dbReference>
<gene>
    <name evidence="10" type="ORF">HYPBUDRAFT_171725</name>
</gene>
<dbReference type="PANTHER" id="PTHR12806:SF0">
    <property type="entry name" value="VACUOLAR-SORTING PROTEIN SNF8"/>
    <property type="match status" value="1"/>
</dbReference>
<dbReference type="GO" id="GO:0000742">
    <property type="term" value="P:karyogamy involved in conjugation with cellular fusion"/>
    <property type="evidence" value="ECO:0007669"/>
    <property type="project" value="EnsemblFungi"/>
</dbReference>
<dbReference type="Pfam" id="PF04157">
    <property type="entry name" value="EAP30"/>
    <property type="match status" value="1"/>
</dbReference>
<dbReference type="GO" id="GO:1904669">
    <property type="term" value="P:ATP export"/>
    <property type="evidence" value="ECO:0007669"/>
    <property type="project" value="EnsemblFungi"/>
</dbReference>
<dbReference type="GO" id="GO:0000814">
    <property type="term" value="C:ESCRT II complex"/>
    <property type="evidence" value="ECO:0007669"/>
    <property type="project" value="UniProtKB-UniRule"/>
</dbReference>
<keyword evidence="8" id="KW-0472">Membrane</keyword>
<evidence type="ECO:0000256" key="1">
    <source>
        <dbReference type="ARBA" id="ARBA00004481"/>
    </source>
</evidence>
<evidence type="ECO:0000256" key="8">
    <source>
        <dbReference type="ARBA" id="ARBA00023136"/>
    </source>
</evidence>
<dbReference type="PIRSF" id="PIRSF017215">
    <property type="entry name" value="ESCRT2_Vps22"/>
    <property type="match status" value="1"/>
</dbReference>
<evidence type="ECO:0000256" key="3">
    <source>
        <dbReference type="ARBA" id="ARBA00009834"/>
    </source>
</evidence>
<dbReference type="RefSeq" id="XP_020078614.1">
    <property type="nucleotide sequence ID" value="XM_020222849.1"/>
</dbReference>
<dbReference type="InterPro" id="IPR036390">
    <property type="entry name" value="WH_DNA-bd_sf"/>
</dbReference>
<reference evidence="11" key="1">
    <citation type="submission" date="2016-05" db="EMBL/GenBank/DDBJ databases">
        <title>Comparative genomics of biotechnologically important yeasts.</title>
        <authorList>
            <consortium name="DOE Joint Genome Institute"/>
            <person name="Riley R."/>
            <person name="Haridas S."/>
            <person name="Wolfe K.H."/>
            <person name="Lopes M.R."/>
            <person name="Hittinger C.T."/>
            <person name="Goker M."/>
            <person name="Salamov A."/>
            <person name="Wisecaver J."/>
            <person name="Long T.M."/>
            <person name="Aerts A.L."/>
            <person name="Barry K."/>
            <person name="Choi C."/>
            <person name="Clum A."/>
            <person name="Coughlan A.Y."/>
            <person name="Deshpande S."/>
            <person name="Douglass A.P."/>
            <person name="Hanson S.J."/>
            <person name="Klenk H.-P."/>
            <person name="Labutti K."/>
            <person name="Lapidus A."/>
            <person name="Lindquist E."/>
            <person name="Lipzen A."/>
            <person name="Meier-Kolthoff J.P."/>
            <person name="Ohm R.A."/>
            <person name="Otillar R.P."/>
            <person name="Pangilinan J."/>
            <person name="Peng Y."/>
            <person name="Rokas A."/>
            <person name="Rosa C.A."/>
            <person name="Scheuner C."/>
            <person name="Sibirny A.A."/>
            <person name="Slot J.C."/>
            <person name="Stielow J.B."/>
            <person name="Sun H."/>
            <person name="Kurtzman C.P."/>
            <person name="Blackwell M."/>
            <person name="Grigoriev I.V."/>
            <person name="Jeffries T.W."/>
        </authorList>
    </citation>
    <scope>NUCLEOTIDE SEQUENCE [LARGE SCALE GENOMIC DNA]</scope>
    <source>
        <strain evidence="11">NRRL Y-1933</strain>
    </source>
</reference>
<dbReference type="AlphaFoldDB" id="A0A1E4RQK7"/>
<dbReference type="PANTHER" id="PTHR12806">
    <property type="entry name" value="EAP30 SUBUNIT OF ELL COMPLEX"/>
    <property type="match status" value="1"/>
</dbReference>
<dbReference type="STRING" id="984485.A0A1E4RQK7"/>
<dbReference type="GO" id="GO:0006623">
    <property type="term" value="P:protein targeting to vacuole"/>
    <property type="evidence" value="ECO:0007669"/>
    <property type="project" value="EnsemblFungi"/>
</dbReference>
<dbReference type="InterPro" id="IPR036388">
    <property type="entry name" value="WH-like_DNA-bd_sf"/>
</dbReference>
<evidence type="ECO:0000313" key="11">
    <source>
        <dbReference type="Proteomes" id="UP000095085"/>
    </source>
</evidence>
<name>A0A1E4RQK7_9ASCO</name>
<keyword evidence="7 9" id="KW-0653">Protein transport</keyword>
<proteinExistence type="inferred from homology"/>
<comment type="similarity">
    <text evidence="3 9">Belongs to the SNF8 family.</text>
</comment>
<protein>
    <recommendedName>
        <fullName evidence="9">Vacuolar-sorting protein SNF8</fullName>
    </recommendedName>
</protein>
<dbReference type="GO" id="GO:0043328">
    <property type="term" value="P:protein transport to vacuole involved in ubiquitin-dependent protein catabolic process via the multivesicular body sorting pathway"/>
    <property type="evidence" value="ECO:0007669"/>
    <property type="project" value="EnsemblFungi"/>
</dbReference>
<dbReference type="GO" id="GO:0003677">
    <property type="term" value="F:DNA binding"/>
    <property type="evidence" value="ECO:0007669"/>
    <property type="project" value="UniProtKB-KW"/>
</dbReference>
<evidence type="ECO:0000256" key="6">
    <source>
        <dbReference type="ARBA" id="ARBA00022753"/>
    </source>
</evidence>
<keyword evidence="5" id="KW-0963">Cytoplasm</keyword>
<dbReference type="OrthoDB" id="283883at2759"/>
<keyword evidence="4 9" id="KW-0813">Transport</keyword>
<dbReference type="EMBL" id="KV454538">
    <property type="protein sequence ID" value="ODV69547.1"/>
    <property type="molecule type" value="Genomic_DNA"/>
</dbReference>
<accession>A0A1E4RQK7</accession>
<organism evidence="10 11">
    <name type="scientific">Hyphopichia burtonii NRRL Y-1933</name>
    <dbReference type="NCBI Taxonomy" id="984485"/>
    <lineage>
        <taxon>Eukaryota</taxon>
        <taxon>Fungi</taxon>
        <taxon>Dikarya</taxon>
        <taxon>Ascomycota</taxon>
        <taxon>Saccharomycotina</taxon>
        <taxon>Pichiomycetes</taxon>
        <taxon>Debaryomycetaceae</taxon>
        <taxon>Hyphopichia</taxon>
    </lineage>
</organism>
<evidence type="ECO:0000256" key="2">
    <source>
        <dbReference type="ARBA" id="ARBA00004496"/>
    </source>
</evidence>
<evidence type="ECO:0000256" key="7">
    <source>
        <dbReference type="ARBA" id="ARBA00022927"/>
    </source>
</evidence>
<dbReference type="Gene3D" id="1.10.10.10">
    <property type="entry name" value="Winged helix-like DNA-binding domain superfamily/Winged helix DNA-binding domain"/>
    <property type="match status" value="2"/>
</dbReference>
<keyword evidence="11" id="KW-1185">Reference proteome</keyword>
<dbReference type="SUPFAM" id="SSF46785">
    <property type="entry name" value="Winged helix' DNA-binding domain"/>
    <property type="match status" value="2"/>
</dbReference>